<accession>A0A8X8W7Z9</accession>
<dbReference type="Proteomes" id="UP000298416">
    <property type="component" value="Unassembled WGS sequence"/>
</dbReference>
<sequence>MWSASPPPPHVASSNVPWTLCPTAMNVERSISVLVLLRMPGYSSAEVESWAEIYDPVKGQFEARKLSDEIGYPRPNSCFKWTDELVVIYYHNWVYGEDKQHTKPSLLSYNLRTEEWNVIAENLPGPLYHSNKKRNLVYVGCDTLFIIDSTYHWSGYNLPSNEVGKVKVEGQSKEDADDREYAFVMGTVYSGNNVCQSTGKGGDYVATVRSSGFVTIGFYSYVDIIADRVSFAEEEKMIEK</sequence>
<evidence type="ECO:0000313" key="2">
    <source>
        <dbReference type="Proteomes" id="UP000298416"/>
    </source>
</evidence>
<reference evidence="1" key="1">
    <citation type="submission" date="2018-01" db="EMBL/GenBank/DDBJ databases">
        <authorList>
            <person name="Mao J.F."/>
        </authorList>
    </citation>
    <scope>NUCLEOTIDE SEQUENCE</scope>
    <source>
        <strain evidence="1">Huo1</strain>
        <tissue evidence="1">Leaf</tissue>
    </source>
</reference>
<proteinExistence type="predicted"/>
<gene>
    <name evidence="1" type="ORF">SASPL_151228</name>
</gene>
<reference evidence="1" key="2">
    <citation type="submission" date="2020-08" db="EMBL/GenBank/DDBJ databases">
        <title>Plant Genome Project.</title>
        <authorList>
            <person name="Zhang R.-G."/>
        </authorList>
    </citation>
    <scope>NUCLEOTIDE SEQUENCE</scope>
    <source>
        <strain evidence="1">Huo1</strain>
        <tissue evidence="1">Leaf</tissue>
    </source>
</reference>
<evidence type="ECO:0000313" key="1">
    <source>
        <dbReference type="EMBL" id="KAG6389755.1"/>
    </source>
</evidence>
<dbReference type="AlphaFoldDB" id="A0A8X8W7Z9"/>
<organism evidence="1">
    <name type="scientific">Salvia splendens</name>
    <name type="common">Scarlet sage</name>
    <dbReference type="NCBI Taxonomy" id="180675"/>
    <lineage>
        <taxon>Eukaryota</taxon>
        <taxon>Viridiplantae</taxon>
        <taxon>Streptophyta</taxon>
        <taxon>Embryophyta</taxon>
        <taxon>Tracheophyta</taxon>
        <taxon>Spermatophyta</taxon>
        <taxon>Magnoliopsida</taxon>
        <taxon>eudicotyledons</taxon>
        <taxon>Gunneridae</taxon>
        <taxon>Pentapetalae</taxon>
        <taxon>asterids</taxon>
        <taxon>lamiids</taxon>
        <taxon>Lamiales</taxon>
        <taxon>Lamiaceae</taxon>
        <taxon>Nepetoideae</taxon>
        <taxon>Mentheae</taxon>
        <taxon>Salviinae</taxon>
        <taxon>Salvia</taxon>
        <taxon>Salvia subgen. Calosphace</taxon>
        <taxon>core Calosphace</taxon>
    </lineage>
</organism>
<dbReference type="EMBL" id="PNBA02000020">
    <property type="protein sequence ID" value="KAG6389755.1"/>
    <property type="molecule type" value="Genomic_DNA"/>
</dbReference>
<comment type="caution">
    <text evidence="1">The sequence shown here is derived from an EMBL/GenBank/DDBJ whole genome shotgun (WGS) entry which is preliminary data.</text>
</comment>
<protein>
    <submittedName>
        <fullName evidence="1">Uncharacterized protein</fullName>
    </submittedName>
</protein>
<name>A0A8X8W7Z9_SALSN</name>
<keyword evidence="2" id="KW-1185">Reference proteome</keyword>